<evidence type="ECO:0000259" key="12">
    <source>
        <dbReference type="PROSITE" id="PS50268"/>
    </source>
</evidence>
<evidence type="ECO:0000256" key="1">
    <source>
        <dbReference type="ARBA" id="ARBA00004167"/>
    </source>
</evidence>
<evidence type="ECO:0000256" key="2">
    <source>
        <dbReference type="ARBA" id="ARBA00022692"/>
    </source>
</evidence>
<feature type="domain" description="Cadherin" evidence="12">
    <location>
        <begin position="491"/>
        <end position="600"/>
    </location>
</feature>
<accession>A0A5J4P1C2</accession>
<dbReference type="Pfam" id="PF08266">
    <property type="entry name" value="Cadherin_2"/>
    <property type="match status" value="1"/>
</dbReference>
<protein>
    <submittedName>
        <fullName evidence="13">Protocadherin delta 1</fullName>
    </submittedName>
</protein>
<dbReference type="Pfam" id="PF00028">
    <property type="entry name" value="Cadherin"/>
    <property type="match status" value="2"/>
</dbReference>
<dbReference type="InterPro" id="IPR013164">
    <property type="entry name" value="Cadherin_N"/>
</dbReference>
<keyword evidence="5" id="KW-0130">Cell adhesion</keyword>
<sequence length="1306" mass="146467">MFEEQPVGFLVGILYKQLPDALLTGPGQLLFRVIQQGHSNLFTVGVADGRIHVAGRIDREALCPHSEQGSATLSTLQECQLTFTVNLLRLKESATDIADILRIFILVNDIDDHPCVFVPSENQTIQLSEDAPLNRIISINQPQDLDVGERNGIQKDTIKLILKDHDRGQVDPFPFALRIRKTESPTTPYSLDLVVQHQLDYEFQTSYIFFIEAGGFNDKICRLELHIHISDVNDNPPIFTKNFSIIEILETTSPEVPIYTTSATDADMGPVYSQLVYNFDPFASSVVRTTFRIDHKNGSIFLRRPLNYHRQSTYNIPLIVHNPLESAQPLSFAHHVDTRLYDRSQLQVHVIDVNDRPPLISVYTAEGDELIILPEHASDIPFDFAVVTVSDEDTGSNEQIDCSLDQPSSKQFRLIRISSTKRVDSKKHSQSQMSPVEFIYKLSAMQAFDREVVQTVPLKIFCRDFGTPQLSSVYVVNVHIADINDHAPRFNATKWRFSVTEDTDPERRKVDYFIGQLMATDLDSGKNAKLKYHIVERDYETTFTVDQNNGVIRSRGNLDREKRDHFQFTLQATDFGEPPLNGTTIVDVFIQDFNDESPVFGKQNYVFSVEENNGYGELVGSLHAMDLDEGINAMINFRLEVLNQDIRTGFSLSTQAKDVTNQLPFELISYFDTIQNTYEIRIYANKVIDRESIAGTTSDAPNTMGRAYLSSQLPASSAMNTVSSYKFWVVGEDDGTPQRRGQTLIQVFVKDVNDESPVFLSPKDNTSITKVSYRENVGHRLLQGQFITLDVLHLGYIQNVNEVVLNHISRWHCYVPFTQVYAVDADAGLNGTVRYKIEYIHLYNITNTPTMPFLSNTPNLTLTAQLSPQMITNHLFAVDENDGLVFLTTALTERDIGKLFSVGITAHDLGKPIIRSTHATTYIEIDDSNPVGSVNNHLSGSSKTVQHTELLPTRDDGSHLNFYIIISILAISFFVSALLIGGICIALKRRKYQLTRNVHVINANGSVGFQMRNELKQPADKQKDGVLTDTSNEVDSDINFASGKLPDVQKLDCNGPTSMSGVSTATAVEPLVAYSPQMMQLLNVQTCTGSLRSTQLSPLQMVHTSGEGIPQMFGTAGSLTRSMPISSESILLYSSPINPEEISPNRTQAATAELVPVFSQPVTVLKYAHPMEIQHLCVHPKQVRIKLLLHCRYHETNRYELLMFFYSVVILNQTKRNSLGSFDQDSGNGDSLDTNTISVLPISKSIWLPTSLGFVSTAGSQPDQAECKQHQHQQPHHQQQQAAFTLPLVHVYRPLSCVNEMENVPR</sequence>
<comment type="caution">
    <text evidence="13">The sequence shown here is derived from an EMBL/GenBank/DDBJ whole genome shotgun (WGS) entry which is preliminary data.</text>
</comment>
<dbReference type="GO" id="GO:0005509">
    <property type="term" value="F:calcium ion binding"/>
    <property type="evidence" value="ECO:0007669"/>
    <property type="project" value="UniProtKB-UniRule"/>
</dbReference>
<keyword evidence="2 11" id="KW-0812">Transmembrane</keyword>
<proteinExistence type="predicted"/>
<dbReference type="PROSITE" id="PS00232">
    <property type="entry name" value="CADHERIN_1"/>
    <property type="match status" value="2"/>
</dbReference>
<dbReference type="GO" id="GO:0007156">
    <property type="term" value="P:homophilic cell adhesion via plasma membrane adhesion molecules"/>
    <property type="evidence" value="ECO:0007669"/>
    <property type="project" value="InterPro"/>
</dbReference>
<evidence type="ECO:0000256" key="8">
    <source>
        <dbReference type="ARBA" id="ARBA00023180"/>
    </source>
</evidence>
<evidence type="ECO:0000256" key="4">
    <source>
        <dbReference type="ARBA" id="ARBA00022837"/>
    </source>
</evidence>
<feature type="region of interest" description="Disordered" evidence="10">
    <location>
        <begin position="1257"/>
        <end position="1278"/>
    </location>
</feature>
<comment type="subcellular location">
    <subcellularLocation>
        <location evidence="1">Membrane</location>
        <topology evidence="1">Single-pass membrane protein</topology>
    </subcellularLocation>
</comment>
<dbReference type="SUPFAM" id="SSF49313">
    <property type="entry name" value="Cadherin-like"/>
    <property type="match status" value="6"/>
</dbReference>
<dbReference type="InterPro" id="IPR050174">
    <property type="entry name" value="Protocadherin/Cadherin-CA"/>
</dbReference>
<dbReference type="InterPro" id="IPR020894">
    <property type="entry name" value="Cadherin_CS"/>
</dbReference>
<dbReference type="PROSITE" id="PS50268">
    <property type="entry name" value="CADHERIN_2"/>
    <property type="match status" value="7"/>
</dbReference>
<gene>
    <name evidence="13" type="ORF">DEA37_0008685</name>
</gene>
<feature type="domain" description="Cadherin" evidence="12">
    <location>
        <begin position="387"/>
        <end position="490"/>
    </location>
</feature>
<keyword evidence="14" id="KW-1185">Reference proteome</keyword>
<dbReference type="PRINTS" id="PR00205">
    <property type="entry name" value="CADHERIN"/>
</dbReference>
<dbReference type="PANTHER" id="PTHR24028">
    <property type="entry name" value="CADHERIN-87A"/>
    <property type="match status" value="1"/>
</dbReference>
<dbReference type="PANTHER" id="PTHR24028:SF146">
    <property type="entry name" value="CADHERIN 96CB, ISOFORM D-RELATED"/>
    <property type="match status" value="1"/>
</dbReference>
<dbReference type="SMART" id="SM00112">
    <property type="entry name" value="CA"/>
    <property type="match status" value="6"/>
</dbReference>
<dbReference type="GO" id="GO:0005886">
    <property type="term" value="C:plasma membrane"/>
    <property type="evidence" value="ECO:0007669"/>
    <property type="project" value="InterPro"/>
</dbReference>
<evidence type="ECO:0000256" key="11">
    <source>
        <dbReference type="SAM" id="Phobius"/>
    </source>
</evidence>
<evidence type="ECO:0000256" key="7">
    <source>
        <dbReference type="ARBA" id="ARBA00023136"/>
    </source>
</evidence>
<feature type="domain" description="Cadherin" evidence="12">
    <location>
        <begin position="815"/>
        <end position="929"/>
    </location>
</feature>
<dbReference type="Gene3D" id="2.60.40.60">
    <property type="entry name" value="Cadherins"/>
    <property type="match status" value="7"/>
</dbReference>
<dbReference type="InterPro" id="IPR015919">
    <property type="entry name" value="Cadherin-like_sf"/>
</dbReference>
<feature type="transmembrane region" description="Helical" evidence="11">
    <location>
        <begin position="962"/>
        <end position="987"/>
    </location>
</feature>
<keyword evidence="8" id="KW-0325">Glycoprotein</keyword>
<dbReference type="FunFam" id="2.60.40.60:FF:000020">
    <property type="entry name" value="Dachsous cadherin-related 1b"/>
    <property type="match status" value="1"/>
</dbReference>
<evidence type="ECO:0000256" key="9">
    <source>
        <dbReference type="PROSITE-ProRule" id="PRU00043"/>
    </source>
</evidence>
<keyword evidence="3" id="KW-0677">Repeat</keyword>
<reference evidence="13 14" key="1">
    <citation type="journal article" date="2019" name="Gigascience">
        <title>Whole-genome sequence of the oriental lung fluke Paragonimus westermani.</title>
        <authorList>
            <person name="Oey H."/>
            <person name="Zakrzewski M."/>
            <person name="Narain K."/>
            <person name="Devi K.R."/>
            <person name="Agatsuma T."/>
            <person name="Nawaratna S."/>
            <person name="Gobert G.N."/>
            <person name="Jones M.K."/>
            <person name="Ragan M.A."/>
            <person name="McManus D.P."/>
            <person name="Krause L."/>
        </authorList>
    </citation>
    <scope>NUCLEOTIDE SEQUENCE [LARGE SCALE GENOMIC DNA]</scope>
    <source>
        <strain evidence="13 14">IND2009</strain>
    </source>
</reference>
<dbReference type="CDD" id="cd11304">
    <property type="entry name" value="Cadherin_repeat"/>
    <property type="match status" value="7"/>
</dbReference>
<evidence type="ECO:0000313" key="13">
    <source>
        <dbReference type="EMBL" id="KAA3681633.1"/>
    </source>
</evidence>
<evidence type="ECO:0000256" key="5">
    <source>
        <dbReference type="ARBA" id="ARBA00022889"/>
    </source>
</evidence>
<evidence type="ECO:0000256" key="10">
    <source>
        <dbReference type="SAM" id="MobiDB-lite"/>
    </source>
</evidence>
<dbReference type="EMBL" id="QNGE01000160">
    <property type="protein sequence ID" value="KAA3681633.1"/>
    <property type="molecule type" value="Genomic_DNA"/>
</dbReference>
<feature type="domain" description="Cadherin" evidence="12">
    <location>
        <begin position="601"/>
        <end position="759"/>
    </location>
</feature>
<name>A0A5J4P1C2_9TREM</name>
<feature type="domain" description="Cadherin" evidence="12">
    <location>
        <begin position="240"/>
        <end position="360"/>
    </location>
</feature>
<keyword evidence="6 11" id="KW-1133">Transmembrane helix</keyword>
<keyword evidence="4 9" id="KW-0106">Calcium</keyword>
<evidence type="ECO:0000313" key="14">
    <source>
        <dbReference type="Proteomes" id="UP000324629"/>
    </source>
</evidence>
<feature type="domain" description="Cadherin" evidence="12">
    <location>
        <begin position="119"/>
        <end position="239"/>
    </location>
</feature>
<evidence type="ECO:0000256" key="3">
    <source>
        <dbReference type="ARBA" id="ARBA00022737"/>
    </source>
</evidence>
<organism evidence="13 14">
    <name type="scientific">Paragonimus westermani</name>
    <dbReference type="NCBI Taxonomy" id="34504"/>
    <lineage>
        <taxon>Eukaryota</taxon>
        <taxon>Metazoa</taxon>
        <taxon>Spiralia</taxon>
        <taxon>Lophotrochozoa</taxon>
        <taxon>Platyhelminthes</taxon>
        <taxon>Trematoda</taxon>
        <taxon>Digenea</taxon>
        <taxon>Plagiorchiida</taxon>
        <taxon>Troglotremata</taxon>
        <taxon>Troglotrematidae</taxon>
        <taxon>Paragonimus</taxon>
    </lineage>
</organism>
<dbReference type="Proteomes" id="UP000324629">
    <property type="component" value="Unassembled WGS sequence"/>
</dbReference>
<evidence type="ECO:0000256" key="6">
    <source>
        <dbReference type="ARBA" id="ARBA00022989"/>
    </source>
</evidence>
<feature type="domain" description="Cadherin" evidence="12">
    <location>
        <begin position="3"/>
        <end position="121"/>
    </location>
</feature>
<dbReference type="InterPro" id="IPR002126">
    <property type="entry name" value="Cadherin-like_dom"/>
</dbReference>
<keyword evidence="7 11" id="KW-0472">Membrane</keyword>